<feature type="region of interest" description="Disordered" evidence="1">
    <location>
        <begin position="149"/>
        <end position="168"/>
    </location>
</feature>
<dbReference type="eggNOG" id="ENOG502SD7X">
    <property type="taxonomic scope" value="Eukaryota"/>
</dbReference>
<dbReference type="AlphaFoldDB" id="W9Y204"/>
<sequence length="391" mass="42960">MTRMIVLAGAPESHNLDWSEKSLLPEPMHVESLPVPTSPSSKAFGAQWRQITTQRLQMRPVLPKLEIDARPPADERDRSGADFFTAEEYVGTQTPGSDVSGHESQPSGGSTETTSEALSDYYDHSFAIYEAIPSSQLSGFSAYTPGTPTYESNDEMFPQAPGGGGGIIRTASQRRLSQAPRPKHLSDLEDIPNARYLASIEPQTMTVNLIVAVLSIAPARTVITGSKYGKPRETDLVEMVVGDDTKTGFSVSMWLPREMRVNWKDGAKSAPEGSRSLLRRSLRALRPRDVVLLQNVALSSFRGKVHGQSLKGDVTKVDLLFRKKVDDDDLGGIYSASNLRTASSRDPQILKVKKVRDWLMEFVGDREAPAKGRRGGAALRRDYGFLPDDTQ</sequence>
<accession>W9Y204</accession>
<dbReference type="Gene3D" id="2.40.50.140">
    <property type="entry name" value="Nucleic acid-binding proteins"/>
    <property type="match status" value="1"/>
</dbReference>
<protein>
    <recommendedName>
        <fullName evidence="4">Telomeric single stranded DNA binding POT1/Cdc13 domain-containing protein</fullName>
    </recommendedName>
</protein>
<dbReference type="EMBL" id="AMWN01000006">
    <property type="protein sequence ID" value="EXJ83271.1"/>
    <property type="molecule type" value="Genomic_DNA"/>
</dbReference>
<evidence type="ECO:0000313" key="2">
    <source>
        <dbReference type="EMBL" id="EXJ83271.1"/>
    </source>
</evidence>
<keyword evidence="3" id="KW-1185">Reference proteome</keyword>
<feature type="region of interest" description="Disordered" evidence="1">
    <location>
        <begin position="91"/>
        <end position="115"/>
    </location>
</feature>
<dbReference type="OrthoDB" id="5378679at2759"/>
<evidence type="ECO:0000313" key="3">
    <source>
        <dbReference type="Proteomes" id="UP000019484"/>
    </source>
</evidence>
<comment type="caution">
    <text evidence="2">The sequence shown here is derived from an EMBL/GenBank/DDBJ whole genome shotgun (WGS) entry which is preliminary data.</text>
</comment>
<evidence type="ECO:0000256" key="1">
    <source>
        <dbReference type="SAM" id="MobiDB-lite"/>
    </source>
</evidence>
<dbReference type="Proteomes" id="UP000019484">
    <property type="component" value="Unassembled WGS sequence"/>
</dbReference>
<gene>
    <name evidence="2" type="ORF">A1O1_06890</name>
</gene>
<dbReference type="GeneID" id="19161756"/>
<dbReference type="RefSeq" id="XP_007725957.1">
    <property type="nucleotide sequence ID" value="XM_007727767.1"/>
</dbReference>
<reference evidence="2 3" key="1">
    <citation type="submission" date="2013-03" db="EMBL/GenBank/DDBJ databases">
        <title>The Genome Sequence of Capronia coronata CBS 617.96.</title>
        <authorList>
            <consortium name="The Broad Institute Genomics Platform"/>
            <person name="Cuomo C."/>
            <person name="de Hoog S."/>
            <person name="Gorbushina A."/>
            <person name="Walker B."/>
            <person name="Young S.K."/>
            <person name="Zeng Q."/>
            <person name="Gargeya S."/>
            <person name="Fitzgerald M."/>
            <person name="Haas B."/>
            <person name="Abouelleil A."/>
            <person name="Allen A.W."/>
            <person name="Alvarado L."/>
            <person name="Arachchi H.M."/>
            <person name="Berlin A.M."/>
            <person name="Chapman S.B."/>
            <person name="Gainer-Dewar J."/>
            <person name="Goldberg J."/>
            <person name="Griggs A."/>
            <person name="Gujja S."/>
            <person name="Hansen M."/>
            <person name="Howarth C."/>
            <person name="Imamovic A."/>
            <person name="Ireland A."/>
            <person name="Larimer J."/>
            <person name="McCowan C."/>
            <person name="Murphy C."/>
            <person name="Pearson M."/>
            <person name="Poon T.W."/>
            <person name="Priest M."/>
            <person name="Roberts A."/>
            <person name="Saif S."/>
            <person name="Shea T."/>
            <person name="Sisk P."/>
            <person name="Sykes S."/>
            <person name="Wortman J."/>
            <person name="Nusbaum C."/>
            <person name="Birren B."/>
        </authorList>
    </citation>
    <scope>NUCLEOTIDE SEQUENCE [LARGE SCALE GENOMIC DNA]</scope>
    <source>
        <strain evidence="2 3">CBS 617.96</strain>
    </source>
</reference>
<organism evidence="2 3">
    <name type="scientific">Capronia coronata CBS 617.96</name>
    <dbReference type="NCBI Taxonomy" id="1182541"/>
    <lineage>
        <taxon>Eukaryota</taxon>
        <taxon>Fungi</taxon>
        <taxon>Dikarya</taxon>
        <taxon>Ascomycota</taxon>
        <taxon>Pezizomycotina</taxon>
        <taxon>Eurotiomycetes</taxon>
        <taxon>Chaetothyriomycetidae</taxon>
        <taxon>Chaetothyriales</taxon>
        <taxon>Herpotrichiellaceae</taxon>
        <taxon>Capronia</taxon>
    </lineage>
</organism>
<dbReference type="InterPro" id="IPR012340">
    <property type="entry name" value="NA-bd_OB-fold"/>
</dbReference>
<proteinExistence type="predicted"/>
<evidence type="ECO:0008006" key="4">
    <source>
        <dbReference type="Google" id="ProtNLM"/>
    </source>
</evidence>
<dbReference type="HOGENOM" id="CLU_054588_0_0_1"/>
<name>W9Y204_9EURO</name>